<organism evidence="1 2">
    <name type="scientific">Desertifilum tharense IPPAS B-1220</name>
    <dbReference type="NCBI Taxonomy" id="1781255"/>
    <lineage>
        <taxon>Bacteria</taxon>
        <taxon>Bacillati</taxon>
        <taxon>Cyanobacteriota</taxon>
        <taxon>Cyanophyceae</taxon>
        <taxon>Desertifilales</taxon>
        <taxon>Desertifilaceae</taxon>
        <taxon>Desertifilum</taxon>
    </lineage>
</organism>
<reference evidence="1 2" key="1">
    <citation type="journal article" date="2016" name="Genome Announc.">
        <title>Draft Genome Sequence of the Thermotolerant Cyanobacterium Desertifilum sp. IPPAS B-1220.</title>
        <authorList>
            <person name="Mironov K.S."/>
            <person name="Sinetova M.A."/>
            <person name="Bolatkhan K."/>
            <person name="Zayadan B.K."/>
            <person name="Ustinova V.V."/>
            <person name="Kupriyanova E.V."/>
            <person name="Skrypnik A.N."/>
            <person name="Gogoleva N.E."/>
            <person name="Gogolev Y.V."/>
            <person name="Los D.A."/>
        </authorList>
    </citation>
    <scope>NUCLEOTIDE SEQUENCE [LARGE SCALE GENOMIC DNA]</scope>
    <source>
        <strain evidence="1 2">IPPAS B-1220</strain>
    </source>
</reference>
<protein>
    <submittedName>
        <fullName evidence="1">Uncharacterized protein</fullName>
    </submittedName>
</protein>
<proteinExistence type="predicted"/>
<dbReference type="Proteomes" id="UP000095472">
    <property type="component" value="Chromosome"/>
</dbReference>
<gene>
    <name evidence="1" type="ORF">BH720_013825</name>
</gene>
<accession>A0ACD5H0D1</accession>
<evidence type="ECO:0000313" key="1">
    <source>
        <dbReference type="EMBL" id="XPM66330.1"/>
    </source>
</evidence>
<name>A0ACD5H0D1_9CYAN</name>
<dbReference type="EMBL" id="CP182909">
    <property type="protein sequence ID" value="XPM66330.1"/>
    <property type="molecule type" value="Genomic_DNA"/>
</dbReference>
<evidence type="ECO:0000313" key="2">
    <source>
        <dbReference type="Proteomes" id="UP000095472"/>
    </source>
</evidence>
<sequence length="80" mass="8684">MGVGEEGSWELGVGGWGRRDRRTCKLSPQHSLPTQHSALRTPLSTVFPLGTRNSELCTPFPTAELLPSRLRPRRGGCLGG</sequence>
<keyword evidence="2" id="KW-1185">Reference proteome</keyword>